<proteinExistence type="inferred from homology"/>
<evidence type="ECO:0000313" key="6">
    <source>
        <dbReference type="Proteomes" id="UP000623129"/>
    </source>
</evidence>
<evidence type="ECO:0000256" key="4">
    <source>
        <dbReference type="RuleBase" id="RU362027"/>
    </source>
</evidence>
<keyword evidence="4" id="KW-0812">Transmembrane</keyword>
<dbReference type="GO" id="GO:0000139">
    <property type="term" value="C:Golgi membrane"/>
    <property type="evidence" value="ECO:0007669"/>
    <property type="project" value="UniProtKB-SubCell"/>
</dbReference>
<keyword evidence="4" id="KW-0333">Golgi apparatus</keyword>
<comment type="subcellular location">
    <subcellularLocation>
        <location evidence="4">Golgi apparatus membrane</location>
        <topology evidence="4">Single-pass type II membrane protein</topology>
    </subcellularLocation>
</comment>
<dbReference type="SUPFAM" id="SSF53448">
    <property type="entry name" value="Nucleotide-diphospho-sugar transferases"/>
    <property type="match status" value="1"/>
</dbReference>
<feature type="transmembrane region" description="Helical" evidence="4">
    <location>
        <begin position="20"/>
        <end position="40"/>
    </location>
</feature>
<keyword evidence="4" id="KW-0961">Cell wall biogenesis/degradation</keyword>
<dbReference type="AlphaFoldDB" id="A0A833QK25"/>
<dbReference type="OrthoDB" id="411524at2759"/>
<keyword evidence="4" id="KW-1133">Transmembrane helix</keyword>
<gene>
    <name evidence="5" type="ORF">FCM35_KLT12138</name>
</gene>
<accession>A0A833QK25</accession>
<keyword evidence="4" id="KW-0472">Membrane</keyword>
<keyword evidence="6" id="KW-1185">Reference proteome</keyword>
<evidence type="ECO:0000256" key="2">
    <source>
        <dbReference type="ARBA" id="ARBA00006351"/>
    </source>
</evidence>
<comment type="pathway">
    <text evidence="1 4">Glycan metabolism; pectin biosynthesis.</text>
</comment>
<dbReference type="EC" id="2.4.1.-" evidence="4"/>
<sequence>MRRRPAEYRRPARRRLIDWIWCLLGIFLLAGLMLFVVHHFHQVQSQPSVREKTPVNEQVHHESNLNLTQELLSSSSYARQLSDQMTLAKAYIVISKEHGNLKLAWELSSQIRNCQRLLSQAAIKGEPITREESDPVITRLAQLLYKAQDSHYDISTTIVTLKSHTNALEERAKAAIAQAAEFGHIASESMPKGLHCLGVRLTEEWYGNSEIKRHVEEQRNSPRLVDNNLYHFCVFSDNVLATAVVVNSTVSNADHPQQLVFHIVTDRVNYPAMAAWFMLNDFKGCTVEVRSIDEFSWLNASYSPILKRISDTKTREYYFSSGSTDQGGESKFHNPKHISLLNHLRFYIPQIVPNLEKVVFLDDDVVVQKDLTPLFSVELHGNVIGAVETCLEAYHRYYKYLNFSHPLISSKFDPQSCGWAFGVNVFDLIAWKKNDVTARYHYWEEQNAEQTLWRTGTLPVGLMAFYGLVEPLDRRWHVLGLGFDMEIDDRLIESAAVLHYSGSMKPWLKLAITRYKNRWAGYMNFTHQYVGECLMH</sequence>
<dbReference type="Pfam" id="PF01501">
    <property type="entry name" value="Glyco_transf_8"/>
    <property type="match status" value="1"/>
</dbReference>
<protein>
    <recommendedName>
        <fullName evidence="4">Hexosyltransferase</fullName>
        <ecNumber evidence="4">2.4.1.-</ecNumber>
    </recommendedName>
</protein>
<dbReference type="UniPathway" id="UPA00845"/>
<dbReference type="Gene3D" id="3.90.550.10">
    <property type="entry name" value="Spore Coat Polysaccharide Biosynthesis Protein SpsA, Chain A"/>
    <property type="match status" value="1"/>
</dbReference>
<dbReference type="PANTHER" id="PTHR32116:SF20">
    <property type="entry name" value="HEXOSYLTRANSFERASE GAUT11"/>
    <property type="match status" value="1"/>
</dbReference>
<evidence type="ECO:0000256" key="1">
    <source>
        <dbReference type="ARBA" id="ARBA00004877"/>
    </source>
</evidence>
<dbReference type="GO" id="GO:0045489">
    <property type="term" value="P:pectin biosynthetic process"/>
    <property type="evidence" value="ECO:0007669"/>
    <property type="project" value="UniProtKB-UniPathway"/>
</dbReference>
<dbReference type="InterPro" id="IPR029993">
    <property type="entry name" value="GAUT"/>
</dbReference>
<dbReference type="GO" id="GO:0071555">
    <property type="term" value="P:cell wall organization"/>
    <property type="evidence" value="ECO:0007669"/>
    <property type="project" value="UniProtKB-KW"/>
</dbReference>
<keyword evidence="5" id="KW-0808">Transferase</keyword>
<dbReference type="Pfam" id="PF25557">
    <property type="entry name" value="GAUT_1"/>
    <property type="match status" value="1"/>
</dbReference>
<dbReference type="EMBL" id="SWLB01000023">
    <property type="protein sequence ID" value="KAF3323407.1"/>
    <property type="molecule type" value="Genomic_DNA"/>
</dbReference>
<dbReference type="InterPro" id="IPR002495">
    <property type="entry name" value="Glyco_trans_8"/>
</dbReference>
<dbReference type="PANTHER" id="PTHR32116">
    <property type="entry name" value="GALACTURONOSYLTRANSFERASE 4-RELATED"/>
    <property type="match status" value="1"/>
</dbReference>
<name>A0A833QK25_9POAL</name>
<evidence type="ECO:0000313" key="5">
    <source>
        <dbReference type="EMBL" id="KAF3323407.1"/>
    </source>
</evidence>
<organism evidence="5 6">
    <name type="scientific">Carex littledalei</name>
    <dbReference type="NCBI Taxonomy" id="544730"/>
    <lineage>
        <taxon>Eukaryota</taxon>
        <taxon>Viridiplantae</taxon>
        <taxon>Streptophyta</taxon>
        <taxon>Embryophyta</taxon>
        <taxon>Tracheophyta</taxon>
        <taxon>Spermatophyta</taxon>
        <taxon>Magnoliopsida</taxon>
        <taxon>Liliopsida</taxon>
        <taxon>Poales</taxon>
        <taxon>Cyperaceae</taxon>
        <taxon>Cyperoideae</taxon>
        <taxon>Cariceae</taxon>
        <taxon>Carex</taxon>
        <taxon>Carex subgen. Euthyceras</taxon>
    </lineage>
</organism>
<comment type="caution">
    <text evidence="5">The sequence shown here is derived from an EMBL/GenBank/DDBJ whole genome shotgun (WGS) entry which is preliminary data.</text>
</comment>
<dbReference type="CDD" id="cd06429">
    <property type="entry name" value="GT8_like_1"/>
    <property type="match status" value="1"/>
</dbReference>
<evidence type="ECO:0000256" key="3">
    <source>
        <dbReference type="ARBA" id="ARBA00022676"/>
    </source>
</evidence>
<reference evidence="5" key="1">
    <citation type="submission" date="2020-01" db="EMBL/GenBank/DDBJ databases">
        <title>Genome sequence of Kobresia littledalei, the first chromosome-level genome in the family Cyperaceae.</title>
        <authorList>
            <person name="Qu G."/>
        </authorList>
    </citation>
    <scope>NUCLEOTIDE SEQUENCE</scope>
    <source>
        <strain evidence="5">C.B.Clarke</strain>
        <tissue evidence="5">Leaf</tissue>
    </source>
</reference>
<keyword evidence="3 4" id="KW-0328">Glycosyltransferase</keyword>
<comment type="similarity">
    <text evidence="2 4">Belongs to the glycosyltransferase 8 family.</text>
</comment>
<dbReference type="Proteomes" id="UP000623129">
    <property type="component" value="Unassembled WGS sequence"/>
</dbReference>
<dbReference type="GO" id="GO:0047262">
    <property type="term" value="F:polygalacturonate 4-alpha-galacturonosyltransferase activity"/>
    <property type="evidence" value="ECO:0007669"/>
    <property type="project" value="InterPro"/>
</dbReference>
<dbReference type="InterPro" id="IPR029044">
    <property type="entry name" value="Nucleotide-diphossugar_trans"/>
</dbReference>